<feature type="domain" description="CobB/CobQ-like glutamine amidotransferase" evidence="9">
    <location>
        <begin position="245"/>
        <end position="431"/>
    </location>
</feature>
<comment type="catalytic activity">
    <reaction evidence="7">
        <text>cob(II)yrinate + 2 L-glutamine + 2 ATP + 2 H2O = cob(II)yrinate a,c diamide + 2 L-glutamate + 2 ADP + 2 phosphate + 2 H(+)</text>
        <dbReference type="Rhea" id="RHEA:26289"/>
        <dbReference type="ChEBI" id="CHEBI:15377"/>
        <dbReference type="ChEBI" id="CHEBI:15378"/>
        <dbReference type="ChEBI" id="CHEBI:29985"/>
        <dbReference type="ChEBI" id="CHEBI:30616"/>
        <dbReference type="ChEBI" id="CHEBI:43474"/>
        <dbReference type="ChEBI" id="CHEBI:58359"/>
        <dbReference type="ChEBI" id="CHEBI:58537"/>
        <dbReference type="ChEBI" id="CHEBI:58894"/>
        <dbReference type="ChEBI" id="CHEBI:456216"/>
        <dbReference type="EC" id="6.3.5.11"/>
    </reaction>
</comment>
<dbReference type="PANTHER" id="PTHR43873:SF1">
    <property type="entry name" value="COBYRINATE A,C-DIAMIDE SYNTHASE"/>
    <property type="match status" value="1"/>
</dbReference>
<evidence type="ECO:0000256" key="4">
    <source>
        <dbReference type="ARBA" id="ARBA00022840"/>
    </source>
</evidence>
<dbReference type="EC" id="6.3.5.11" evidence="7"/>
<feature type="domain" description="CobQ/CobB/MinD/ParA nucleotide binding" evidence="8">
    <location>
        <begin position="1"/>
        <end position="185"/>
    </location>
</feature>
<dbReference type="SUPFAM" id="SSF52540">
    <property type="entry name" value="P-loop containing nucleoside triphosphate hydrolases"/>
    <property type="match status" value="1"/>
</dbReference>
<comment type="domain">
    <text evidence="7">Comprises of two domains. The C-terminal domain contains the binding site for glutamine and catalyzes the hydrolysis of this substrate to glutamate and ammonia. The N-terminal domain is anticipated to bind ATP and cobyrinate and catalyzes the ultimate synthesis of the diamide product. The ammonia produced via the glutaminase domain is probably translocated to the adjacent domain via a molecular tunnel, where it reacts with an activated intermediate.</text>
</comment>
<dbReference type="UniPathway" id="UPA00148">
    <property type="reaction ID" value="UER00231"/>
</dbReference>
<keyword evidence="5 7" id="KW-0460">Magnesium</keyword>
<dbReference type="HAMAP" id="MF_00027">
    <property type="entry name" value="CobB_CbiA"/>
    <property type="match status" value="1"/>
</dbReference>
<dbReference type="GO" id="GO:0009236">
    <property type="term" value="P:cobalamin biosynthetic process"/>
    <property type="evidence" value="ECO:0007669"/>
    <property type="project" value="UniProtKB-UniRule"/>
</dbReference>
<keyword evidence="4 7" id="KW-0067">ATP-binding</keyword>
<gene>
    <name evidence="7" type="primary">cbiA</name>
    <name evidence="10" type="ORF">F8154_01060</name>
</gene>
<comment type="cofactor">
    <cofactor evidence="1 7">
        <name>Mg(2+)</name>
        <dbReference type="ChEBI" id="CHEBI:18420"/>
    </cofactor>
</comment>
<protein>
    <recommendedName>
        <fullName evidence="7">Cobyrinate a,c-diamide synthase</fullName>
        <ecNumber evidence="7">6.3.5.11</ecNumber>
    </recommendedName>
    <alternativeName>
        <fullName evidence="7">Cobyrinic acid a,c-diamide synthetase</fullName>
    </alternativeName>
</protein>
<proteinExistence type="inferred from homology"/>
<dbReference type="Pfam" id="PF07685">
    <property type="entry name" value="GATase_3"/>
    <property type="match status" value="1"/>
</dbReference>
<dbReference type="GO" id="GO:0042242">
    <property type="term" value="F:cobyrinic acid a,c-diamide synthase activity"/>
    <property type="evidence" value="ECO:0007669"/>
    <property type="project" value="UniProtKB-UniRule"/>
</dbReference>
<evidence type="ECO:0000256" key="2">
    <source>
        <dbReference type="ARBA" id="ARBA00022598"/>
    </source>
</evidence>
<keyword evidence="3 7" id="KW-0547">Nucleotide-binding</keyword>
<dbReference type="PANTHER" id="PTHR43873">
    <property type="entry name" value="COBYRINATE A,C-DIAMIDE SYNTHASE"/>
    <property type="match status" value="1"/>
</dbReference>
<evidence type="ECO:0000256" key="5">
    <source>
        <dbReference type="ARBA" id="ARBA00022842"/>
    </source>
</evidence>
<comment type="caution">
    <text evidence="10">The sequence shown here is derived from an EMBL/GenBank/DDBJ whole genome shotgun (WGS) entry which is preliminary data.</text>
</comment>
<dbReference type="PROSITE" id="PS51274">
    <property type="entry name" value="GATASE_COBBQ"/>
    <property type="match status" value="1"/>
</dbReference>
<dbReference type="Gene3D" id="3.40.50.880">
    <property type="match status" value="1"/>
</dbReference>
<dbReference type="AlphaFoldDB" id="A0A6I0F8P6"/>
<evidence type="ECO:0000259" key="9">
    <source>
        <dbReference type="Pfam" id="PF07685"/>
    </source>
</evidence>
<organism evidence="10 11">
    <name type="scientific">Alkaliphilus pronyensis</name>
    <dbReference type="NCBI Taxonomy" id="1482732"/>
    <lineage>
        <taxon>Bacteria</taxon>
        <taxon>Bacillati</taxon>
        <taxon>Bacillota</taxon>
        <taxon>Clostridia</taxon>
        <taxon>Peptostreptococcales</taxon>
        <taxon>Natronincolaceae</taxon>
        <taxon>Alkaliphilus</taxon>
    </lineage>
</organism>
<keyword evidence="11" id="KW-1185">Reference proteome</keyword>
<evidence type="ECO:0000313" key="11">
    <source>
        <dbReference type="Proteomes" id="UP000432715"/>
    </source>
</evidence>
<comment type="similarity">
    <text evidence="7">Belongs to the CobB/CbiA family.</text>
</comment>
<evidence type="ECO:0000313" key="10">
    <source>
        <dbReference type="EMBL" id="KAB3539100.1"/>
    </source>
</evidence>
<feature type="site" description="Increases nucleophilicity of active site Cys" evidence="7">
    <location>
        <position position="426"/>
    </location>
</feature>
<dbReference type="InterPro" id="IPR002586">
    <property type="entry name" value="CobQ/CobB/MinD/ParA_Nub-bd_dom"/>
</dbReference>
<dbReference type="OrthoDB" id="9764035at2"/>
<comment type="miscellaneous">
    <text evidence="7">The a and c carboxylates of cobyrinate are activated for nucleophilic attack via formation of a phosphorylated intermediate by ATP. CbiA catalyzes first the amidation of the c-carboxylate, and then that of the a-carboxylate.</text>
</comment>
<evidence type="ECO:0000256" key="6">
    <source>
        <dbReference type="ARBA" id="ARBA00022962"/>
    </source>
</evidence>
<dbReference type="Gene3D" id="3.40.50.300">
    <property type="entry name" value="P-loop containing nucleotide triphosphate hydrolases"/>
    <property type="match status" value="2"/>
</dbReference>
<dbReference type="InterPro" id="IPR004484">
    <property type="entry name" value="CbiA/CobB_synth"/>
</dbReference>
<evidence type="ECO:0000256" key="7">
    <source>
        <dbReference type="HAMAP-Rule" id="MF_00027"/>
    </source>
</evidence>
<keyword evidence="6 7" id="KW-0315">Glutamine amidotransferase</keyword>
<feature type="active site" description="Nucleophile" evidence="7">
    <location>
        <position position="328"/>
    </location>
</feature>
<keyword evidence="7" id="KW-0169">Cobalamin biosynthesis</keyword>
<dbReference type="InterPro" id="IPR029062">
    <property type="entry name" value="Class_I_gatase-like"/>
</dbReference>
<comment type="function">
    <text evidence="7">Catalyzes the ATP-dependent amidation of the two carboxylate groups at positions a and c of cobyrinate, using either L-glutamine or ammonia as the nitrogen source.</text>
</comment>
<dbReference type="InterPro" id="IPR027417">
    <property type="entry name" value="P-loop_NTPase"/>
</dbReference>
<dbReference type="InterPro" id="IPR011698">
    <property type="entry name" value="GATase_3"/>
</dbReference>
<dbReference type="NCBIfam" id="TIGR00379">
    <property type="entry name" value="cobB"/>
    <property type="match status" value="1"/>
</dbReference>
<evidence type="ECO:0000256" key="3">
    <source>
        <dbReference type="ARBA" id="ARBA00022741"/>
    </source>
</evidence>
<reference evidence="10 11" key="1">
    <citation type="submission" date="2019-10" db="EMBL/GenBank/DDBJ databases">
        <title>Alkaliphilus serpentinus sp. nov. and Alkaliphilus pronyensis sp. nov., two novel anaerobic alkaliphilic species isolated from the serpentinized-hosted hydrothermal field of the Prony Bay (New Caledonia).</title>
        <authorList>
            <person name="Postec A."/>
        </authorList>
    </citation>
    <scope>NUCLEOTIDE SEQUENCE [LARGE SCALE GENOMIC DNA]</scope>
    <source>
        <strain evidence="10 11">LacV</strain>
    </source>
</reference>
<keyword evidence="2 7" id="KW-0436">Ligase</keyword>
<dbReference type="Pfam" id="PF01656">
    <property type="entry name" value="CbiA"/>
    <property type="match status" value="1"/>
</dbReference>
<dbReference type="NCBIfam" id="NF002204">
    <property type="entry name" value="PRK01077.1"/>
    <property type="match status" value="1"/>
</dbReference>
<accession>A0A6I0F8P6</accession>
<evidence type="ECO:0000259" key="8">
    <source>
        <dbReference type="Pfam" id="PF01656"/>
    </source>
</evidence>
<dbReference type="EMBL" id="WBZC01000003">
    <property type="protein sequence ID" value="KAB3539100.1"/>
    <property type="molecule type" value="Genomic_DNA"/>
</dbReference>
<dbReference type="GO" id="GO:0005524">
    <property type="term" value="F:ATP binding"/>
    <property type="evidence" value="ECO:0007669"/>
    <property type="project" value="UniProtKB-UniRule"/>
</dbReference>
<name>A0A6I0F8P6_9FIRM</name>
<dbReference type="SUPFAM" id="SSF52317">
    <property type="entry name" value="Class I glutamine amidotransferase-like"/>
    <property type="match status" value="1"/>
</dbReference>
<evidence type="ECO:0000256" key="1">
    <source>
        <dbReference type="ARBA" id="ARBA00001946"/>
    </source>
</evidence>
<dbReference type="CDD" id="cd05388">
    <property type="entry name" value="CobB_N"/>
    <property type="match status" value="1"/>
</dbReference>
<dbReference type="Proteomes" id="UP000432715">
    <property type="component" value="Unassembled WGS sequence"/>
</dbReference>
<dbReference type="CDD" id="cd03130">
    <property type="entry name" value="GATase1_CobB"/>
    <property type="match status" value="1"/>
</dbReference>
<comment type="pathway">
    <text evidence="7">Cofactor biosynthesis; adenosylcobalamin biosynthesis; cob(II)yrinate a,c-diamide from sirohydrochlorin (anaerobic route): step 10/10.</text>
</comment>
<sequence length="457" mass="50933">MIAGTASGVGKTTISLGIMKALSNRGIKVSPFKVGPDYIDPGFHKYVTGNPSHNLDSWFLHEETLSFLFQRNMKNKDIGVIEGVMGLYDGFGVEKSMGNSAHVSKILKSPVILVIDAGGMSTSSAAMALGYKLYDQDVKIKAIIINNASGKAHYEMVKTVIERDVKISCIGYLPSNSDISLDSRHLGLIPSEEAADLDAKIEKIAQLVEEYIDLDTLLNISGDVEDLPAVKNPIEGIKGLAQGLTIGVAKDKAFSFYYNDNLQLLKELGAKLVEFSPIEDIDIPKDVDALYIGGGFPEVFAKELQDNWLFRQNLKRHLEDGLPAYAECGGLMYLTEELQDLNGEAFKMVGFILSKSIMTKRLQRFGYVNIKLNEIEVKGHEFHRSFVEDNESLSYVYDIYKTRGGEVKNQWRCGIHKKNTLAAYPHVHFYSSIDFVIMLLEWINKGLNKKQSRKENV</sequence>